<evidence type="ECO:0000313" key="1">
    <source>
        <dbReference type="EMBL" id="OZG66459.1"/>
    </source>
</evidence>
<protein>
    <submittedName>
        <fullName evidence="1">Uncharacterized protein</fullName>
    </submittedName>
</protein>
<gene>
    <name evidence="1" type="ORF">BHAP_0321</name>
</gene>
<comment type="caution">
    <text evidence="1">The sequence shown here is derived from an EMBL/GenBank/DDBJ whole genome shotgun (WGS) entry which is preliminary data.</text>
</comment>
<proteinExistence type="predicted"/>
<dbReference type="Proteomes" id="UP000216074">
    <property type="component" value="Unassembled WGS sequence"/>
</dbReference>
<name>A0A261G4X1_9BIFI</name>
<accession>A0A261G4X1</accession>
<reference evidence="1 2" key="1">
    <citation type="journal article" date="2017" name="BMC Genomics">
        <title>Comparative genomic and phylogenomic analyses of the Bifidobacteriaceae family.</title>
        <authorList>
            <person name="Lugli G.A."/>
            <person name="Milani C."/>
            <person name="Turroni F."/>
            <person name="Duranti S."/>
            <person name="Mancabelli L."/>
            <person name="Mangifesta M."/>
            <person name="Ferrario C."/>
            <person name="Modesto M."/>
            <person name="Mattarelli P."/>
            <person name="Jiri K."/>
            <person name="van Sinderen D."/>
            <person name="Ventura M."/>
        </authorList>
    </citation>
    <scope>NUCLEOTIDE SEQUENCE [LARGE SCALE GENOMIC DNA]</scope>
    <source>
        <strain evidence="1 2">DSM 100202</strain>
    </source>
</reference>
<evidence type="ECO:0000313" key="2">
    <source>
        <dbReference type="Proteomes" id="UP000216074"/>
    </source>
</evidence>
<keyword evidence="2" id="KW-1185">Reference proteome</keyword>
<organism evidence="1 2">
    <name type="scientific">Bifidobacterium hapali</name>
    <dbReference type="NCBI Taxonomy" id="1630172"/>
    <lineage>
        <taxon>Bacteria</taxon>
        <taxon>Bacillati</taxon>
        <taxon>Actinomycetota</taxon>
        <taxon>Actinomycetes</taxon>
        <taxon>Bifidobacteriales</taxon>
        <taxon>Bifidobacteriaceae</taxon>
        <taxon>Bifidobacterium</taxon>
    </lineage>
</organism>
<sequence>MLRGSRSLAPGCLDIIPLAASEEEVAGQSAMLDNLRRDAYASIEWFPLTRGATIGEADLRSNEFVNVFMTQDTRETMHIVTELLMQYLLRMHACRGILDLPVH</sequence>
<dbReference type="AlphaFoldDB" id="A0A261G4X1"/>
<dbReference type="EMBL" id="MWWY01000005">
    <property type="protein sequence ID" value="OZG66459.1"/>
    <property type="molecule type" value="Genomic_DNA"/>
</dbReference>